<protein>
    <submittedName>
        <fullName evidence="1">Uncharacterized protein</fullName>
    </submittedName>
</protein>
<dbReference type="OrthoDB" id="4217619at2759"/>
<dbReference type="AlphaFoldDB" id="A0A6L2PFI7"/>
<accession>A0A6L2PFI7</accession>
<proteinExistence type="predicted"/>
<organism evidence="1 2">
    <name type="scientific">Coptotermes formosanus</name>
    <name type="common">Formosan subterranean termite</name>
    <dbReference type="NCBI Taxonomy" id="36987"/>
    <lineage>
        <taxon>Eukaryota</taxon>
        <taxon>Metazoa</taxon>
        <taxon>Ecdysozoa</taxon>
        <taxon>Arthropoda</taxon>
        <taxon>Hexapoda</taxon>
        <taxon>Insecta</taxon>
        <taxon>Pterygota</taxon>
        <taxon>Neoptera</taxon>
        <taxon>Polyneoptera</taxon>
        <taxon>Dictyoptera</taxon>
        <taxon>Blattodea</taxon>
        <taxon>Blattoidea</taxon>
        <taxon>Termitoidae</taxon>
        <taxon>Rhinotermitidae</taxon>
        <taxon>Coptotermes</taxon>
    </lineage>
</organism>
<name>A0A6L2PFI7_COPFO</name>
<dbReference type="EMBL" id="BLKM01000294">
    <property type="protein sequence ID" value="GFG31293.1"/>
    <property type="molecule type" value="Genomic_DNA"/>
</dbReference>
<gene>
    <name evidence="1" type="ORF">Cfor_12857</name>
</gene>
<sequence length="139" mass="15733">MAAHLLSRLIRYHMRQAYVCGKLCKTYFECFGYYSVFRRPCLIKERGTGRHNTKPSSEYGTLTLPILGLGIGFGFWFGRDSLRNWNLLTVVEAAKPVDPNVGSGGDSVHGLRFRHNFIADVVETVAPSTVYIEIMDTKR</sequence>
<dbReference type="InParanoid" id="A0A6L2PFI7"/>
<comment type="caution">
    <text evidence="1">The sequence shown here is derived from an EMBL/GenBank/DDBJ whole genome shotgun (WGS) entry which is preliminary data.</text>
</comment>
<reference evidence="2" key="1">
    <citation type="submission" date="2020-01" db="EMBL/GenBank/DDBJ databases">
        <title>Draft genome sequence of the Termite Coptotermes fromosanus.</title>
        <authorList>
            <person name="Itakura S."/>
            <person name="Yosikawa Y."/>
            <person name="Umezawa K."/>
        </authorList>
    </citation>
    <scope>NUCLEOTIDE SEQUENCE [LARGE SCALE GENOMIC DNA]</scope>
</reference>
<evidence type="ECO:0000313" key="1">
    <source>
        <dbReference type="EMBL" id="GFG31293.1"/>
    </source>
</evidence>
<keyword evidence="2" id="KW-1185">Reference proteome</keyword>
<evidence type="ECO:0000313" key="2">
    <source>
        <dbReference type="Proteomes" id="UP000502823"/>
    </source>
</evidence>
<dbReference type="Proteomes" id="UP000502823">
    <property type="component" value="Unassembled WGS sequence"/>
</dbReference>